<accession>A0A7S4LAM0</accession>
<protein>
    <submittedName>
        <fullName evidence="1">Uncharacterized protein</fullName>
    </submittedName>
</protein>
<dbReference type="AlphaFoldDB" id="A0A7S4LAM0"/>
<proteinExistence type="predicted"/>
<dbReference type="EMBL" id="HBJA01080267">
    <property type="protein sequence ID" value="CAE0816909.1"/>
    <property type="molecule type" value="Transcribed_RNA"/>
</dbReference>
<gene>
    <name evidence="1" type="ORF">EGYM00163_LOCUS28070</name>
</gene>
<name>A0A7S4LAM0_9EUGL</name>
<sequence length="276" mass="30836">MDFKRRWEIQTDYFDDLSGLDVAQKLQQLRLTDNPQKKRRTANGATAMWNLSEGFLSLNLRSESSATTLLARSNGFALERKPLLTLPSSGRTHKKHSPMIAGLNIAVNSTSGRVVTGHSFASTASCTNRTNEPASSSHYAGQEIASMTDDFWFDGDDESEMLQAMPFGDQQRQPHKFSSRMWQSDFAKACKASAVSHSHMSLLKQPKSQLLALVPYVPPEEVVRRILTSKKWTHISDFDAGYESELDCESSHGKQEAADLLMLDFKGDIARVKMES</sequence>
<reference evidence="1" key="1">
    <citation type="submission" date="2021-01" db="EMBL/GenBank/DDBJ databases">
        <authorList>
            <person name="Corre E."/>
            <person name="Pelletier E."/>
            <person name="Niang G."/>
            <person name="Scheremetjew M."/>
            <person name="Finn R."/>
            <person name="Kale V."/>
            <person name="Holt S."/>
            <person name="Cochrane G."/>
            <person name="Meng A."/>
            <person name="Brown T."/>
            <person name="Cohen L."/>
        </authorList>
    </citation>
    <scope>NUCLEOTIDE SEQUENCE</scope>
    <source>
        <strain evidence="1">CCMP1594</strain>
    </source>
</reference>
<organism evidence="1">
    <name type="scientific">Eutreptiella gymnastica</name>
    <dbReference type="NCBI Taxonomy" id="73025"/>
    <lineage>
        <taxon>Eukaryota</taxon>
        <taxon>Discoba</taxon>
        <taxon>Euglenozoa</taxon>
        <taxon>Euglenida</taxon>
        <taxon>Spirocuta</taxon>
        <taxon>Euglenophyceae</taxon>
        <taxon>Eutreptiales</taxon>
        <taxon>Eutreptiaceae</taxon>
        <taxon>Eutreptiella</taxon>
    </lineage>
</organism>
<evidence type="ECO:0000313" key="1">
    <source>
        <dbReference type="EMBL" id="CAE0816909.1"/>
    </source>
</evidence>